<comment type="catalytic activity">
    <reaction evidence="7 8">
        <text>L-arginine + H2O = L-citrulline + NH4(+)</text>
        <dbReference type="Rhea" id="RHEA:19597"/>
        <dbReference type="ChEBI" id="CHEBI:15377"/>
        <dbReference type="ChEBI" id="CHEBI:28938"/>
        <dbReference type="ChEBI" id="CHEBI:32682"/>
        <dbReference type="ChEBI" id="CHEBI:57743"/>
        <dbReference type="EC" id="3.5.3.6"/>
    </reaction>
</comment>
<dbReference type="EC" id="3.5.3.6" evidence="8"/>
<dbReference type="SUPFAM" id="SSF55909">
    <property type="entry name" value="Pentein"/>
    <property type="match status" value="1"/>
</dbReference>
<dbReference type="GO" id="GO:0019546">
    <property type="term" value="P:L-arginine deiminase pathway"/>
    <property type="evidence" value="ECO:0007669"/>
    <property type="project" value="UniProtKB-UniRule"/>
</dbReference>
<comment type="pathway">
    <text evidence="2 8">Amino-acid degradation; L-arginine degradation via ADI pathway; carbamoyl phosphate from L-arginine: step 1/2.</text>
</comment>
<keyword evidence="6 8" id="KW-0378">Hydrolase</keyword>
<evidence type="ECO:0000256" key="4">
    <source>
        <dbReference type="ARBA" id="ARBA00022490"/>
    </source>
</evidence>
<evidence type="ECO:0000256" key="2">
    <source>
        <dbReference type="ARBA" id="ARBA00005213"/>
    </source>
</evidence>
<dbReference type="Gene3D" id="3.75.10.10">
    <property type="entry name" value="L-arginine/glycine Amidinotransferase, Chain A"/>
    <property type="match status" value="1"/>
</dbReference>
<dbReference type="PIRSF" id="PIRSF006356">
    <property type="entry name" value="Arg_deiminase"/>
    <property type="match status" value="1"/>
</dbReference>
<protein>
    <recommendedName>
        <fullName evidence="8">Arginine deiminase</fullName>
        <shortName evidence="8">ADI</shortName>
        <ecNumber evidence="8">3.5.3.6</ecNumber>
    </recommendedName>
    <alternativeName>
        <fullName evidence="8">Arginine dihydrolase</fullName>
        <shortName evidence="8">AD</shortName>
    </alternativeName>
</protein>
<evidence type="ECO:0000313" key="11">
    <source>
        <dbReference type="Proteomes" id="UP000254711"/>
    </source>
</evidence>
<dbReference type="GO" id="GO:0005737">
    <property type="term" value="C:cytoplasm"/>
    <property type="evidence" value="ECO:0007669"/>
    <property type="project" value="UniProtKB-SubCell"/>
</dbReference>
<evidence type="ECO:0000256" key="8">
    <source>
        <dbReference type="HAMAP-Rule" id="MF_00242"/>
    </source>
</evidence>
<evidence type="ECO:0000256" key="5">
    <source>
        <dbReference type="ARBA" id="ARBA00022503"/>
    </source>
</evidence>
<proteinExistence type="inferred from homology"/>
<dbReference type="UniPathway" id="UPA00254">
    <property type="reaction ID" value="UER00364"/>
</dbReference>
<name>A0A370K9R6_9GAMM</name>
<evidence type="ECO:0000256" key="6">
    <source>
        <dbReference type="ARBA" id="ARBA00022801"/>
    </source>
</evidence>
<evidence type="ECO:0000256" key="7">
    <source>
        <dbReference type="ARBA" id="ARBA00049429"/>
    </source>
</evidence>
<dbReference type="InterPro" id="IPR003876">
    <property type="entry name" value="Arg_deiminase"/>
</dbReference>
<evidence type="ECO:0000256" key="9">
    <source>
        <dbReference type="PIRSR" id="PIRSR006356-1"/>
    </source>
</evidence>
<comment type="similarity">
    <text evidence="3 8">Belongs to the arginine deiminase family.</text>
</comment>
<accession>A0A370K9R6</accession>
<reference evidence="10 11" key="1">
    <citation type="submission" date="2018-07" db="EMBL/GenBank/DDBJ databases">
        <title>Dyella solisilvae sp. nov., isolated from the pine and broad-leaved mixed forest soil.</title>
        <authorList>
            <person name="Gao Z."/>
            <person name="Qiu L."/>
        </authorList>
    </citation>
    <scope>NUCLEOTIDE SEQUENCE [LARGE SCALE GENOMIC DNA]</scope>
    <source>
        <strain evidence="10 11">DHG54</strain>
    </source>
</reference>
<dbReference type="Gene3D" id="1.10.3930.10">
    <property type="entry name" value="Arginine deiminase"/>
    <property type="match status" value="1"/>
</dbReference>
<keyword evidence="11" id="KW-1185">Reference proteome</keyword>
<dbReference type="PANTHER" id="PTHR47271">
    <property type="entry name" value="ARGININE DEIMINASE"/>
    <property type="match status" value="1"/>
</dbReference>
<dbReference type="PANTHER" id="PTHR47271:SF3">
    <property type="entry name" value="ARGININE DEIMINASE"/>
    <property type="match status" value="1"/>
</dbReference>
<keyword evidence="5 8" id="KW-0056">Arginine metabolism</keyword>
<evidence type="ECO:0000313" key="10">
    <source>
        <dbReference type="EMBL" id="RDI99379.1"/>
    </source>
</evidence>
<dbReference type="Pfam" id="PF02274">
    <property type="entry name" value="ADI"/>
    <property type="match status" value="1"/>
</dbReference>
<dbReference type="EMBL" id="QQSY01000001">
    <property type="protein sequence ID" value="RDI99379.1"/>
    <property type="molecule type" value="Genomic_DNA"/>
</dbReference>
<comment type="caution">
    <text evidence="10">The sequence shown here is derived from an EMBL/GenBank/DDBJ whole genome shotgun (WGS) entry which is preliminary data.</text>
</comment>
<dbReference type="OrthoDB" id="9807502at2"/>
<gene>
    <name evidence="8 10" type="primary">arcA</name>
    <name evidence="10" type="ORF">DVT68_00500</name>
</gene>
<organism evidence="10 11">
    <name type="scientific">Dyella solisilvae</name>
    <dbReference type="NCBI Taxonomy" id="1920168"/>
    <lineage>
        <taxon>Bacteria</taxon>
        <taxon>Pseudomonadati</taxon>
        <taxon>Pseudomonadota</taxon>
        <taxon>Gammaproteobacteria</taxon>
        <taxon>Lysobacterales</taxon>
        <taxon>Rhodanobacteraceae</taxon>
        <taxon>Dyella</taxon>
    </lineage>
</organism>
<keyword evidence="4 8" id="KW-0963">Cytoplasm</keyword>
<evidence type="ECO:0000256" key="1">
    <source>
        <dbReference type="ARBA" id="ARBA00004496"/>
    </source>
</evidence>
<dbReference type="PRINTS" id="PR01466">
    <property type="entry name" value="ARGDEIMINASE"/>
</dbReference>
<dbReference type="NCBIfam" id="NF002381">
    <property type="entry name" value="PRK01388.1"/>
    <property type="match status" value="1"/>
</dbReference>
<dbReference type="NCBIfam" id="TIGR01078">
    <property type="entry name" value="arcA"/>
    <property type="match status" value="1"/>
</dbReference>
<comment type="subcellular location">
    <subcellularLocation>
        <location evidence="1 8">Cytoplasm</location>
    </subcellularLocation>
</comment>
<dbReference type="GO" id="GO:0016990">
    <property type="term" value="F:arginine deiminase activity"/>
    <property type="evidence" value="ECO:0007669"/>
    <property type="project" value="UniProtKB-UniRule"/>
</dbReference>
<sequence length="417" mass="46001">MANGNGTEFGVHSEVGQLRKVMVCAPGLAHSRLTPSNCDELLFDDVLWVDNAKRDHFDFVNKMRDRGIDVVEMHNLLAETVAVPEGKKWILDNQVVPNQVGLGFINELRGYLEELSDRKLAETLIGGLSMHDFPEAVGGKALEVAREAAGVTEYLLPPLPNTLYTRDTTCWIYGGVTLNPLYWPARHEETVLTTAIYKFHPDFAGKVNVWWGDPTEDHGLATLEGGDVMPVGNGVVLIGMSERTSRQAISQLAASLFKKEAARHVILAAMPKIRAAMHLDTVFTFADRDCVLVAPEFLARTRTFSYRPSSHPSGLELHREEKPFVDVVAKALGLKELRVIETGGNDYQRERTQWDSGANLVCASPGVVYAYDRNTYTNTLLRKAGIEVITIVGAELGRGRGGGHCMTCPIIRDAVDF</sequence>
<feature type="active site" description="Amidino-cysteine intermediate" evidence="8 9">
    <location>
        <position position="405"/>
    </location>
</feature>
<dbReference type="AlphaFoldDB" id="A0A370K9R6"/>
<dbReference type="HAMAP" id="MF_00242">
    <property type="entry name" value="Arg_deiminase"/>
    <property type="match status" value="1"/>
</dbReference>
<dbReference type="Proteomes" id="UP000254711">
    <property type="component" value="Unassembled WGS sequence"/>
</dbReference>
<evidence type="ECO:0000256" key="3">
    <source>
        <dbReference type="ARBA" id="ARBA00010206"/>
    </source>
</evidence>
<dbReference type="RefSeq" id="WP_114823121.1">
    <property type="nucleotide sequence ID" value="NZ_QQSY01000001.1"/>
</dbReference>